<dbReference type="AlphaFoldDB" id="A0A183AS16"/>
<organism evidence="2">
    <name type="scientific">Echinostoma caproni</name>
    <dbReference type="NCBI Taxonomy" id="27848"/>
    <lineage>
        <taxon>Eukaryota</taxon>
        <taxon>Metazoa</taxon>
        <taxon>Spiralia</taxon>
        <taxon>Lophotrochozoa</taxon>
        <taxon>Platyhelminthes</taxon>
        <taxon>Trematoda</taxon>
        <taxon>Digenea</taxon>
        <taxon>Plagiorchiida</taxon>
        <taxon>Echinostomata</taxon>
        <taxon>Echinostomatoidea</taxon>
        <taxon>Echinostomatidae</taxon>
        <taxon>Echinostoma</taxon>
    </lineage>
</organism>
<dbReference type="PANTHER" id="PTHR46866">
    <property type="entry name" value="GH12955P"/>
    <property type="match status" value="1"/>
</dbReference>
<reference evidence="2" key="1">
    <citation type="submission" date="2016-06" db="UniProtKB">
        <authorList>
            <consortium name="WormBaseParasite"/>
        </authorList>
    </citation>
    <scope>IDENTIFICATION</scope>
</reference>
<name>A0A183AS16_9TREM</name>
<dbReference type="WBParaSite" id="ECPE_0000978201-mRNA-1">
    <property type="protein sequence ID" value="ECPE_0000978201-mRNA-1"/>
    <property type="gene ID" value="ECPE_0000978201"/>
</dbReference>
<protein>
    <submittedName>
        <fullName evidence="2">Lysosomal trafficking regulator lyst</fullName>
    </submittedName>
</protein>
<accession>A0A183AS16</accession>
<feature type="region of interest" description="Disordered" evidence="1">
    <location>
        <begin position="274"/>
        <end position="330"/>
    </location>
</feature>
<proteinExistence type="predicted"/>
<feature type="compositionally biased region" description="Polar residues" evidence="1">
    <location>
        <begin position="274"/>
        <end position="298"/>
    </location>
</feature>
<sequence>LAANRADPPFPRPRPLWGPLCEAIMSASCSSPVLGPCLTESIHMDQHALGFLYPHLHSAICRHPRWLLRTIQSPTLWTFVHTVGGTQLVEEYLLPLVLLLYRSDYVERAMATSTNSQHPLSELCSRRFLRLVMAHVRLDTFLALFTPCVIHVLLSSSTHCPRAGSCKPRVENFVRDKEETRGEKQTFQSVIGSTKPDLETDLPEVRPLRSSFVDEIGLDLRSVDTEDELLDLFMDAKKCITEAQCPSIRSNTASVRSHDSVTVQFSLELEAENNISTGRSTQPTQIHSLNGEHNSTTDDLTDSKPAVTSHPQPSNDTDSNQDAPTSHNTIPPVAACTDSLIWIAKRVGPLITAKTLIRYLLAGLTGNTQLTVLTSSNSGGPGIRSYLPIPIQTTNRPLAGDRSAAACLRCLEQLVCVYGVSLVQHVYMPFVDKAVSQVMTSVVCPPDDSDPCGSSSMNGMNITNSWNSRTLARVVAGLTLLQQFIAYLPDSKLSDQLQDSSLQDLLIKAVRLAGRHDVSFPAGATGRRAVLYKIIDCIYVIGLRIGFELTRVRLTSLIQLFFAMFDRVPLVETHQELGKWSSFMLDR</sequence>
<evidence type="ECO:0000313" key="2">
    <source>
        <dbReference type="WBParaSite" id="ECPE_0000978201-mRNA-1"/>
    </source>
</evidence>
<dbReference type="PANTHER" id="PTHR46866:SF1">
    <property type="entry name" value="GH12955P"/>
    <property type="match status" value="1"/>
</dbReference>
<feature type="compositionally biased region" description="Polar residues" evidence="1">
    <location>
        <begin position="309"/>
        <end position="329"/>
    </location>
</feature>
<evidence type="ECO:0000256" key="1">
    <source>
        <dbReference type="SAM" id="MobiDB-lite"/>
    </source>
</evidence>